<feature type="domain" description="p-hydroxybenzoic acid efflux pump subunit AaeA-like beta-barrel" evidence="5">
    <location>
        <begin position="244"/>
        <end position="336"/>
    </location>
</feature>
<protein>
    <submittedName>
        <fullName evidence="6">Multidrug transporter subunit MdtN</fullName>
    </submittedName>
</protein>
<keyword evidence="2" id="KW-0812">Transmembrane</keyword>
<dbReference type="Gene3D" id="2.40.30.170">
    <property type="match status" value="1"/>
</dbReference>
<dbReference type="KEGG" id="ppai:E1956_33865"/>
<dbReference type="AlphaFoldDB" id="A0A4P7D662"/>
<feature type="domain" description="Multidrug resistance protein MdtA-like alpha-helical hairpin" evidence="3">
    <location>
        <begin position="117"/>
        <end position="171"/>
    </location>
</feature>
<name>A0A4P7D662_9BURK</name>
<feature type="domain" description="Multidrug resistance protein MdtA-like barrel-sandwich hybrid" evidence="4">
    <location>
        <begin position="47"/>
        <end position="239"/>
    </location>
</feature>
<dbReference type="NCBIfam" id="NF007785">
    <property type="entry name" value="PRK10476.1"/>
    <property type="match status" value="1"/>
</dbReference>
<dbReference type="Pfam" id="PF25963">
    <property type="entry name" value="Beta-barrel_AAEA"/>
    <property type="match status" value="1"/>
</dbReference>
<evidence type="ECO:0000259" key="3">
    <source>
        <dbReference type="Pfam" id="PF25876"/>
    </source>
</evidence>
<dbReference type="Pfam" id="PF25917">
    <property type="entry name" value="BSH_RND"/>
    <property type="match status" value="1"/>
</dbReference>
<keyword evidence="2" id="KW-0472">Membrane</keyword>
<dbReference type="SUPFAM" id="SSF111369">
    <property type="entry name" value="HlyD-like secretion proteins"/>
    <property type="match status" value="2"/>
</dbReference>
<keyword evidence="2" id="KW-1133">Transmembrane helix</keyword>
<evidence type="ECO:0000313" key="6">
    <source>
        <dbReference type="EMBL" id="QBR02102.1"/>
    </source>
</evidence>
<dbReference type="Pfam" id="PF25876">
    <property type="entry name" value="HH_MFP_RND"/>
    <property type="match status" value="1"/>
</dbReference>
<dbReference type="InterPro" id="IPR058624">
    <property type="entry name" value="MdtA-like_HH"/>
</dbReference>
<proteinExistence type="predicted"/>
<dbReference type="RefSeq" id="WP_134757404.1">
    <property type="nucleotide sequence ID" value="NZ_CP038150.1"/>
</dbReference>
<evidence type="ECO:0000313" key="7">
    <source>
        <dbReference type="Proteomes" id="UP000295727"/>
    </source>
</evidence>
<organism evidence="6 7">
    <name type="scientific">Paraburkholderia pallida</name>
    <dbReference type="NCBI Taxonomy" id="2547399"/>
    <lineage>
        <taxon>Bacteria</taxon>
        <taxon>Pseudomonadati</taxon>
        <taxon>Pseudomonadota</taxon>
        <taxon>Betaproteobacteria</taxon>
        <taxon>Burkholderiales</taxon>
        <taxon>Burkholderiaceae</taxon>
        <taxon>Paraburkholderia</taxon>
    </lineage>
</organism>
<dbReference type="Gene3D" id="1.10.287.470">
    <property type="entry name" value="Helix hairpin bin"/>
    <property type="match status" value="2"/>
</dbReference>
<evidence type="ECO:0000256" key="1">
    <source>
        <dbReference type="ARBA" id="ARBA00004167"/>
    </source>
</evidence>
<evidence type="ECO:0000259" key="5">
    <source>
        <dbReference type="Pfam" id="PF25963"/>
    </source>
</evidence>
<accession>A0A4P7D662</accession>
<dbReference type="EMBL" id="CP038150">
    <property type="protein sequence ID" value="QBR02102.1"/>
    <property type="molecule type" value="Genomic_DNA"/>
</dbReference>
<dbReference type="Proteomes" id="UP000295727">
    <property type="component" value="Chromosome 3"/>
</dbReference>
<reference evidence="6 7" key="1">
    <citation type="submission" date="2019-03" db="EMBL/GenBank/DDBJ databases">
        <title>Paraburkholderia sp. 7MH5, isolated from subtropical forest soil.</title>
        <authorList>
            <person name="Gao Z.-H."/>
            <person name="Qiu L.-H."/>
        </authorList>
    </citation>
    <scope>NUCLEOTIDE SEQUENCE [LARGE SCALE GENOMIC DNA]</scope>
    <source>
        <strain evidence="6 7">7MH5</strain>
    </source>
</reference>
<feature type="transmembrane region" description="Helical" evidence="2">
    <location>
        <begin position="12"/>
        <end position="30"/>
    </location>
</feature>
<dbReference type="Gene3D" id="2.40.50.100">
    <property type="match status" value="1"/>
</dbReference>
<dbReference type="InterPro" id="IPR050393">
    <property type="entry name" value="MFP_Efflux_Pump"/>
</dbReference>
<dbReference type="PANTHER" id="PTHR30367">
    <property type="entry name" value="P-HYDROXYBENZOIC ACID EFFLUX PUMP SUBUNIT AAEA-RELATED"/>
    <property type="match status" value="1"/>
</dbReference>
<dbReference type="OrthoDB" id="286173at2"/>
<dbReference type="InterPro" id="IPR058625">
    <property type="entry name" value="MdtA-like_BSH"/>
</dbReference>
<gene>
    <name evidence="6" type="primary">mdtN</name>
    <name evidence="6" type="ORF">E1956_33865</name>
</gene>
<dbReference type="PANTHER" id="PTHR30367:SF1">
    <property type="entry name" value="MULTIDRUG RESISTANCE PROTEIN MDTN"/>
    <property type="match status" value="1"/>
</dbReference>
<keyword evidence="7" id="KW-1185">Reference proteome</keyword>
<evidence type="ECO:0000256" key="2">
    <source>
        <dbReference type="SAM" id="Phobius"/>
    </source>
</evidence>
<comment type="subcellular location">
    <subcellularLocation>
        <location evidence="1">Membrane</location>
        <topology evidence="1">Single-pass membrane protein</topology>
    </subcellularLocation>
</comment>
<evidence type="ECO:0000259" key="4">
    <source>
        <dbReference type="Pfam" id="PF25917"/>
    </source>
</evidence>
<dbReference type="InterPro" id="IPR058634">
    <property type="entry name" value="AaeA-lik-b-barrel"/>
</dbReference>
<sequence length="351" mass="38238">MEASTQGRKKKLFTLLLLLAAIAVGVLVIWRVDTEPRTDDAYVYADTINVVPEVSGRIVNLAVRDNQRVKKGDLLFQLDPRPFQDALDRARASLEQLNQQIMLTQRSVNAQVFNASAAKASVERARAAARQAADTLHRMEPLVQKGYVSADDLDRARSSAQSTAAELAAAEYQAREATAAISGVEALEAQRAVVQAEIATAALNLEYATVRSPFDGVVVSLRTTRGQFASASSPVFTLIDTTHWYVIANLRETELAAIRRGTRATVYLMSNTAKHFEGEVDSVGFGVAPEDGGSLAQGLPQVQRSINWVHVSQRFPVKILVKDPDPELFRVGTSAVATFHPGSRQDRRNAG</sequence>